<sequence length="528" mass="59654">MAYGQHSKPTPLLTKDNKAQLSSWIGKKCQFELLYKISRDGCCSSTFHDICDGEGPTVTILYNTDTTVYGGFLSQSWTSSGNYIDDPNAFLFILSHQSVQSPRMFPLTDHTKAAFAHNLFGPTFGEVSGRDMIRLPQNRGQNYLFSGLQMWKGNIDNTFMQPYLISFQNTVYASNPRCSPGYGSSHANNSNQVFNLNGEVNFGVNSDGQYMNMNNINYMLVSDLEVYSVKAVVIQQASNLRQLNTTHEVSKQWREPPQWSEQSFQQLKDFVSRYKPLPDMKISEVNILLVGQINAGKSSFFNTLNSIFRGEISARACAGSSQHSLTTDLRKYRIRNRATSGYLNFRLCDTRGLEEEMSMHLQDMALLLDGHLSDQYKFNPMAHATQRDLGVVLNPTFQDKIHCVAFVVDGSSIDVIKGNVSQKLMHFRSLMIERGIPHVVFLTKLDKVCPMVDEDVRKIYQSQACKKAIETAADVIGIPRGHVFPVKNYEQETQLQTNVSIVALTAMRQTLVFADDYLEDQYELQSDQ</sequence>
<dbReference type="PANTHER" id="PTHR14241">
    <property type="entry name" value="INTERFERON-INDUCED PROTEIN 44"/>
    <property type="match status" value="1"/>
</dbReference>
<organism evidence="3 4">
    <name type="scientific">Magallana gigas</name>
    <name type="common">Pacific oyster</name>
    <name type="synonym">Crassostrea gigas</name>
    <dbReference type="NCBI Taxonomy" id="29159"/>
    <lineage>
        <taxon>Eukaryota</taxon>
        <taxon>Metazoa</taxon>
        <taxon>Spiralia</taxon>
        <taxon>Lophotrochozoa</taxon>
        <taxon>Mollusca</taxon>
        <taxon>Bivalvia</taxon>
        <taxon>Autobranchia</taxon>
        <taxon>Pteriomorphia</taxon>
        <taxon>Ostreida</taxon>
        <taxon>Ostreoidea</taxon>
        <taxon>Ostreidae</taxon>
        <taxon>Magallana</taxon>
    </lineage>
</organism>
<evidence type="ECO:0000313" key="3">
    <source>
        <dbReference type="EnsemblMetazoa" id="G31188.7:cds"/>
    </source>
</evidence>
<comment type="similarity">
    <text evidence="1">Belongs to the IFI44 family.</text>
</comment>
<dbReference type="GO" id="GO:0005525">
    <property type="term" value="F:GTP binding"/>
    <property type="evidence" value="ECO:0007669"/>
    <property type="project" value="InterPro"/>
</dbReference>
<evidence type="ECO:0000259" key="2">
    <source>
        <dbReference type="PROSITE" id="PS51886"/>
    </source>
</evidence>
<dbReference type="PANTHER" id="PTHR14241:SF32">
    <property type="entry name" value="VWFA DOMAIN-CONTAINING PROTEIN-RELATED"/>
    <property type="match status" value="1"/>
</dbReference>
<dbReference type="InterPro" id="IPR027417">
    <property type="entry name" value="P-loop_NTPase"/>
</dbReference>
<reference evidence="3" key="1">
    <citation type="submission" date="2022-08" db="UniProtKB">
        <authorList>
            <consortium name="EnsemblMetazoa"/>
        </authorList>
    </citation>
    <scope>IDENTIFICATION</scope>
    <source>
        <strain evidence="3">05x7-T-G4-1.051#20</strain>
    </source>
</reference>
<dbReference type="Pfam" id="PF01926">
    <property type="entry name" value="MMR_HSR1"/>
    <property type="match status" value="1"/>
</dbReference>
<dbReference type="OrthoDB" id="9984961at2759"/>
<dbReference type="Proteomes" id="UP000005408">
    <property type="component" value="Unassembled WGS sequence"/>
</dbReference>
<dbReference type="AlphaFoldDB" id="A0A8W8M4X5"/>
<dbReference type="Pfam" id="PF07534">
    <property type="entry name" value="TLD"/>
    <property type="match status" value="1"/>
</dbReference>
<dbReference type="InterPro" id="IPR006073">
    <property type="entry name" value="GTP-bd"/>
</dbReference>
<dbReference type="PROSITE" id="PS51886">
    <property type="entry name" value="TLDC"/>
    <property type="match status" value="1"/>
</dbReference>
<keyword evidence="4" id="KW-1185">Reference proteome</keyword>
<dbReference type="OMA" id="NIDNTFM"/>
<proteinExistence type="inferred from homology"/>
<evidence type="ECO:0000256" key="1">
    <source>
        <dbReference type="ARBA" id="ARBA00009243"/>
    </source>
</evidence>
<evidence type="ECO:0000313" key="4">
    <source>
        <dbReference type="Proteomes" id="UP000005408"/>
    </source>
</evidence>
<dbReference type="Gene3D" id="3.40.50.300">
    <property type="entry name" value="P-loop containing nucleotide triphosphate hydrolases"/>
    <property type="match status" value="1"/>
</dbReference>
<accession>A0A8W8M4X5</accession>
<feature type="domain" description="TLDc" evidence="2">
    <location>
        <begin position="7"/>
        <end position="230"/>
    </location>
</feature>
<dbReference type="CDD" id="cd00882">
    <property type="entry name" value="Ras_like_GTPase"/>
    <property type="match status" value="1"/>
</dbReference>
<dbReference type="EnsemblMetazoa" id="G31188.7">
    <property type="protein sequence ID" value="G31188.7:cds"/>
    <property type="gene ID" value="G31188"/>
</dbReference>
<protein>
    <recommendedName>
        <fullName evidence="2">TLDc domain-containing protein</fullName>
    </recommendedName>
</protein>
<dbReference type="SMART" id="SM00584">
    <property type="entry name" value="TLDc"/>
    <property type="match status" value="1"/>
</dbReference>
<dbReference type="SUPFAM" id="SSF52540">
    <property type="entry name" value="P-loop containing nucleoside triphosphate hydrolases"/>
    <property type="match status" value="1"/>
</dbReference>
<dbReference type="InterPro" id="IPR006571">
    <property type="entry name" value="TLDc_dom"/>
</dbReference>
<name>A0A8W8M4X5_MAGGI</name>